<feature type="compositionally biased region" description="Basic and acidic residues" evidence="1">
    <location>
        <begin position="1693"/>
        <end position="1702"/>
    </location>
</feature>
<proteinExistence type="predicted"/>
<dbReference type="Gene3D" id="3.30.43.40">
    <property type="entry name" value="Pre-mRNA-processing-splicing factor 8, U5-snRNA-binding domain"/>
    <property type="match status" value="1"/>
</dbReference>
<feature type="domain" description="Pre-mRNA-processing-splicing factor 8 U6-snRNA-binding" evidence="4">
    <location>
        <begin position="1467"/>
        <end position="1622"/>
    </location>
</feature>
<dbReference type="PANTHER" id="PTHR11140:SF0">
    <property type="entry name" value="PRE-MRNA-PROCESSING-SPLICING FACTOR 8"/>
    <property type="match status" value="1"/>
</dbReference>
<feature type="domain" description="PROCN" evidence="3">
    <location>
        <begin position="396"/>
        <end position="832"/>
    </location>
</feature>
<dbReference type="GO" id="GO:0030623">
    <property type="term" value="F:U5 snRNA binding"/>
    <property type="evidence" value="ECO:0007669"/>
    <property type="project" value="InterPro"/>
</dbReference>
<dbReference type="GO" id="GO:0097157">
    <property type="term" value="F:pre-mRNA intronic binding"/>
    <property type="evidence" value="ECO:0007669"/>
    <property type="project" value="TreeGrafter"/>
</dbReference>
<evidence type="ECO:0000256" key="1">
    <source>
        <dbReference type="SAM" id="MobiDB-lite"/>
    </source>
</evidence>
<dbReference type="SUPFAM" id="SSF53098">
    <property type="entry name" value="Ribonuclease H-like"/>
    <property type="match status" value="2"/>
</dbReference>
<dbReference type="InterPro" id="IPR019582">
    <property type="entry name" value="RRM_spliceosomal_PrP8"/>
</dbReference>
<dbReference type="InterPro" id="IPR019581">
    <property type="entry name" value="Prp8_U5-snRNA-bd"/>
</dbReference>
<dbReference type="Pfam" id="PF10598">
    <property type="entry name" value="RRM_4"/>
    <property type="match status" value="1"/>
</dbReference>
<dbReference type="Pfam" id="PF10597">
    <property type="entry name" value="U5_2-snRNA_bdg"/>
    <property type="match status" value="1"/>
</dbReference>
<dbReference type="Gene3D" id="3.90.1570.40">
    <property type="match status" value="1"/>
</dbReference>
<dbReference type="GO" id="GO:0017070">
    <property type="term" value="F:U6 snRNA binding"/>
    <property type="evidence" value="ECO:0007669"/>
    <property type="project" value="InterPro"/>
</dbReference>
<reference evidence="8 9" key="1">
    <citation type="submission" date="2022-07" db="EMBL/GenBank/DDBJ databases">
        <title>Genome-wide signatures of adaptation to extreme environments.</title>
        <authorList>
            <person name="Cho C.H."/>
            <person name="Yoon H.S."/>
        </authorList>
    </citation>
    <scope>NUCLEOTIDE SEQUENCE [LARGE SCALE GENOMIC DNA]</scope>
    <source>
        <strain evidence="8 9">DBV 063 E5</strain>
    </source>
</reference>
<dbReference type="GO" id="GO:0071013">
    <property type="term" value="C:catalytic step 2 spliceosome"/>
    <property type="evidence" value="ECO:0007669"/>
    <property type="project" value="TreeGrafter"/>
</dbReference>
<protein>
    <submittedName>
        <fullName evidence="8">Uncharacterized protein</fullName>
    </submittedName>
</protein>
<dbReference type="GO" id="GO:0030620">
    <property type="term" value="F:U2 snRNA binding"/>
    <property type="evidence" value="ECO:0007669"/>
    <property type="project" value="TreeGrafter"/>
</dbReference>
<dbReference type="Gene3D" id="3.30.420.230">
    <property type="match status" value="1"/>
</dbReference>
<evidence type="ECO:0000259" key="4">
    <source>
        <dbReference type="Pfam" id="PF10596"/>
    </source>
</evidence>
<feature type="domain" description="RNA recognition motif spliceosomal PrP8" evidence="6">
    <location>
        <begin position="1027"/>
        <end position="1095"/>
    </location>
</feature>
<feature type="compositionally biased region" description="Pro residues" evidence="1">
    <location>
        <begin position="373"/>
        <end position="383"/>
    </location>
</feature>
<dbReference type="PANTHER" id="PTHR11140">
    <property type="entry name" value="PRE-MRNA SPLICING FACTOR PRP8"/>
    <property type="match status" value="1"/>
</dbReference>
<name>A0AAV9J1Q9_CYACA</name>
<dbReference type="InterPro" id="IPR012591">
    <property type="entry name" value="PRO8NT"/>
</dbReference>
<dbReference type="InterPro" id="IPR043172">
    <property type="entry name" value="Prp8_domainIV_palm"/>
</dbReference>
<feature type="domain" description="Pre-mRNA-processing-splicing factor 8 U5-snRNA-binding" evidence="5">
    <location>
        <begin position="1285"/>
        <end position="1378"/>
    </location>
</feature>
<dbReference type="Proteomes" id="UP001301350">
    <property type="component" value="Unassembled WGS sequence"/>
</dbReference>
<evidence type="ECO:0000259" key="2">
    <source>
        <dbReference type="Pfam" id="PF08082"/>
    </source>
</evidence>
<dbReference type="InterPro" id="IPR012337">
    <property type="entry name" value="RNaseH-like_sf"/>
</dbReference>
<evidence type="ECO:0000259" key="5">
    <source>
        <dbReference type="Pfam" id="PF10597"/>
    </source>
</evidence>
<feature type="compositionally biased region" description="Acidic residues" evidence="1">
    <location>
        <begin position="2276"/>
        <end position="2286"/>
    </location>
</feature>
<feature type="region of interest" description="Disordered" evidence="1">
    <location>
        <begin position="2269"/>
        <end position="2301"/>
    </location>
</feature>
<dbReference type="GO" id="GO:0005682">
    <property type="term" value="C:U5 snRNP"/>
    <property type="evidence" value="ECO:0007669"/>
    <property type="project" value="TreeGrafter"/>
</dbReference>
<feature type="domain" description="PRP8" evidence="7">
    <location>
        <begin position="1855"/>
        <end position="2067"/>
    </location>
</feature>
<dbReference type="GO" id="GO:0000244">
    <property type="term" value="P:spliceosomal tri-snRNP complex assembly"/>
    <property type="evidence" value="ECO:0007669"/>
    <property type="project" value="TreeGrafter"/>
</dbReference>
<evidence type="ECO:0000259" key="7">
    <source>
        <dbReference type="Pfam" id="PF12134"/>
    </source>
</evidence>
<dbReference type="Pfam" id="PF12134">
    <property type="entry name" value="PRP8_domainIV"/>
    <property type="match status" value="1"/>
</dbReference>
<keyword evidence="9" id="KW-1185">Reference proteome</keyword>
<accession>A0AAV9J1Q9</accession>
<evidence type="ECO:0000259" key="6">
    <source>
        <dbReference type="Pfam" id="PF10598"/>
    </source>
</evidence>
<feature type="domain" description="PRO8NT" evidence="2">
    <location>
        <begin position="60"/>
        <end position="168"/>
    </location>
</feature>
<dbReference type="Pfam" id="PF08082">
    <property type="entry name" value="PRO8NT"/>
    <property type="match status" value="1"/>
</dbReference>
<feature type="region of interest" description="Disordered" evidence="1">
    <location>
        <begin position="363"/>
        <end position="385"/>
    </location>
</feature>
<dbReference type="EMBL" id="JANCYW010000018">
    <property type="protein sequence ID" value="KAK4538547.1"/>
    <property type="molecule type" value="Genomic_DNA"/>
</dbReference>
<dbReference type="GO" id="GO:0030619">
    <property type="term" value="F:U1 snRNA binding"/>
    <property type="evidence" value="ECO:0007669"/>
    <property type="project" value="TreeGrafter"/>
</dbReference>
<sequence>MADSTPEDTPWTSAKRIFGSDLVFYGTHTPPELLRRLVRLQVEQALGTSGEAGASGAAAAAEDRRTLLQAMQYLPHAIFKLLQNMPMPHERLRQLPVLYHESGALALVDAVPRAPEAVWLAQCGVVWRALERAHAEQPQLQRMRLPVFDDDEPPLDYAEHLYLLPVPPGIGGGGSRRGRSVQAEAKMDVASDDVVLERAIRDLPAPEALATLYRLASPWTCEPEALDPSQYYLRDRKTLWLLDRWQRHGRPVPHTGDGRCMPVDGARNGDTFSDTADDDAWDALQDHRYVVQQQQQQQPVSGEYRCAYPFLYGKGDAALSASSALHWYAHPPRWLAPRADRVVSVSGRSPWYLHPALEPLEIPEETGGVDPSIPSPPSPPLSDMPPLSASDLERVDAWLELLHAPSAFRPALSLRRKCLQHMSLMRWWCWRRREASTVRNSPKARVAAERMLHRAVRADFKVSRRRCHRQRRHSQRARHRSPPSATVLALPAAPATCAHDPAPGDLLTALERSGFFRRTQMDWLEAGLILCRQAHAMMTLLLRRKNFHFLHLDYNFNLKPVRTLTTKERKRARFGNAFHLLRELCRLTKLLVDAHAAHRLGVVPDAYQLADGVMYALAHVGQLTGIYRYKYRVMRQIRQCKHLKHLLYARFGWRGPGKAFWLPLWRCWVQLVRGLVPLLEQWLANLLSRHFQGRLKRTSAQRSVTGQRMESQYDSEWRQAVLTAVLDMLPPEARERRAQLVLRHLGEAWRCYKSNRPWQPVAMPEPIERVLRQAVQQRATWWRGRALRDRARLLRGATMDKAVARQSHGRLSRLLVMQEQRRQREYWTHGPWLSPEEAVRLLQLAAAYVRRRQGGGERRIPLPSPSGAESMALLQLALESLQHEAASGRGDRLLAQAVEQAADQPRETLARIHHQLQHRRTFSPVSLHYQDDERLTPVHRVDAAERITDAFVDQYLWREASRRQLFPVWMQPADDALPPVQVHRLCERIAAQAPVWWPKAVPEEVSAPAGQHACTAMVQVHLTQLAERVELVFLNRLLRLIVDEALADYLTAKCNVMMSFKDMQHTNSVGVPLGLAFAGFLLQWYAVAAVDLPLLASWTGTGALDGRVAEGYAAADGAAWLYQRTLTDAHLLVHLPAVECRRLVRELLLRADVAAEEQAHLLDDDYYPTKRCWPRAQRMRLATFDCHLGRSLFERVREAVPSAVVSLSPLGTAPVGCHVSVVSGARNPYLHWELHGWEVCMTVPQYSTPEHAAPDRDMSSPPDWVLGSHRQPVEVRVRVADAVVRDWQQRVQQLLMSTVQAPFVRVAARWNALVLAQVSLYREALSQTPEMLQALRRAEVRVQNRIKLGLNSKMPVRFPPVIFHAPASLGGLDMLSVGGDSDDTSIPNVLAYVPSWAHELAESERVWRWIQQKRQPSDPAGVVDAPTVPSEWLSLGLPRLATLHAPERTRLALDHGWRLRRQLRTHRTGRYDPLWWTDRRHDGRLVALQPYCADMLQALGGVEGVLAHTLFPATGYRSWRGLLWGGSAEGHFEQTLAARPLTHAQRSGLSQVPNRRFTLWWSPTINRSRVYMGFRVQLDLTGIFMHGKLPTLKISLLQVFRAHLWQRIHESLVLDVCRALDRELGASAPASRRQLQVVKESVHPRKSYRLHWTCADIRLEWEEGAVEVEGGGEARPLEAWLEPSATGTSLSSRPDRASERRRPSSSASHPAAVNPVRTYWIDIQLRWGDVDDHDIAAYAAAKHREYTAPGARSLYPSPTGMLVAVDLAYRTWAGYGHGCAKVPQRLHATMTRVMQRNTALLILQDRVRKALQLYSVDTEEEATEEVAGGGTAPTAMVELPELVRGRVWWLDDTHTYRKHRNGAVLMWELDSGRLFVKVVHWQAWAGQSRRTQLARWKAAEELLALLRSLPDTALPRAVVVPHVPLLDPVRTLLAGSGSGLQEVQVCTAGRALRSALPMDAWMAYEPVCRLVDESPISQLLVLDAYAPWVPRVSVLTAMSRWALVLRALHRRPAEAAEVLGRGRGGSEDDDDDAWWRMVQASGRLWPSAGDGDEADEQRWMQLERQLQPLAGSATPKNVEDERPLTAADVAMVQELEAAPVPAFDRYGHVVQVHTSTPYERRPFRSGEEMGRQQAQRRVRWWRQLLQGTRYMRAADVDAEVAATGQLVVPYNLLRLLLLSGQSEAAMLGVVGTERRVMALWMPPEWQQVEAAVAAAHQAAGFPPHTLRCVGRVYVRGTVGDGEGEASDGDRLGEVQMRVEVREADEAHRDESMIIADIDDDDDDDDDDRRRTPEHAANAATDDAPAASCILRATCTDIATNISRPLAVQLERAYDGFFLSRHQGTLCIRDPDRLLDRSPTS</sequence>
<dbReference type="Pfam" id="PF10596">
    <property type="entry name" value="U6-snRNA_bdg"/>
    <property type="match status" value="1"/>
</dbReference>
<dbReference type="Pfam" id="PF08083">
    <property type="entry name" value="PROCN"/>
    <property type="match status" value="1"/>
</dbReference>
<dbReference type="InterPro" id="IPR012592">
    <property type="entry name" value="PROCN"/>
</dbReference>
<evidence type="ECO:0000313" key="9">
    <source>
        <dbReference type="Proteomes" id="UP001301350"/>
    </source>
</evidence>
<organism evidence="8 9">
    <name type="scientific">Cyanidium caldarium</name>
    <name type="common">Red alga</name>
    <dbReference type="NCBI Taxonomy" id="2771"/>
    <lineage>
        <taxon>Eukaryota</taxon>
        <taxon>Rhodophyta</taxon>
        <taxon>Bangiophyceae</taxon>
        <taxon>Cyanidiales</taxon>
        <taxon>Cyanidiaceae</taxon>
        <taxon>Cyanidium</taxon>
    </lineage>
</organism>
<comment type="caution">
    <text evidence="8">The sequence shown here is derived from an EMBL/GenBank/DDBJ whole genome shotgun (WGS) entry which is preliminary data.</text>
</comment>
<feature type="region of interest" description="Disordered" evidence="1">
    <location>
        <begin position="1684"/>
        <end position="1710"/>
    </location>
</feature>
<dbReference type="InterPro" id="IPR042516">
    <property type="entry name" value="Prp8_U5-snRNA-bd_sf"/>
</dbReference>
<dbReference type="InterPro" id="IPR021983">
    <property type="entry name" value="PRP8_domainIV"/>
</dbReference>
<dbReference type="InterPro" id="IPR027652">
    <property type="entry name" value="PRP8"/>
</dbReference>
<evidence type="ECO:0000259" key="3">
    <source>
        <dbReference type="Pfam" id="PF08083"/>
    </source>
</evidence>
<gene>
    <name evidence="8" type="ORF">CDCA_CDCA18G4572</name>
</gene>
<evidence type="ECO:0000313" key="8">
    <source>
        <dbReference type="EMBL" id="KAK4538547.1"/>
    </source>
</evidence>
<dbReference type="InterPro" id="IPR019580">
    <property type="entry name" value="Prp8_U6-snRNA-bd"/>
</dbReference>